<dbReference type="Proteomes" id="UP001056120">
    <property type="component" value="Linkage Group LG17"/>
</dbReference>
<protein>
    <submittedName>
        <fullName evidence="1">Uncharacterized protein</fullName>
    </submittedName>
</protein>
<name>A0ACB9EQ33_9ASTR</name>
<evidence type="ECO:0000313" key="2">
    <source>
        <dbReference type="Proteomes" id="UP001056120"/>
    </source>
</evidence>
<keyword evidence="2" id="KW-1185">Reference proteome</keyword>
<evidence type="ECO:0000313" key="1">
    <source>
        <dbReference type="EMBL" id="KAI3761054.1"/>
    </source>
</evidence>
<proteinExistence type="predicted"/>
<sequence>MSYYTLLYGLCHVGCARMADSFELRDLGKVVAVILDLQHSLKLGFVLEGSVPEDVIKLVLGFLVFRGIL</sequence>
<reference evidence="2" key="1">
    <citation type="journal article" date="2022" name="Mol. Ecol. Resour.">
        <title>The genomes of chicory, endive, great burdock and yacon provide insights into Asteraceae palaeo-polyploidization history and plant inulin production.</title>
        <authorList>
            <person name="Fan W."/>
            <person name="Wang S."/>
            <person name="Wang H."/>
            <person name="Wang A."/>
            <person name="Jiang F."/>
            <person name="Liu H."/>
            <person name="Zhao H."/>
            <person name="Xu D."/>
            <person name="Zhang Y."/>
        </authorList>
    </citation>
    <scope>NUCLEOTIDE SEQUENCE [LARGE SCALE GENOMIC DNA]</scope>
    <source>
        <strain evidence="2">cv. Yunnan</strain>
    </source>
</reference>
<accession>A0ACB9EQ33</accession>
<comment type="caution">
    <text evidence="1">The sequence shown here is derived from an EMBL/GenBank/DDBJ whole genome shotgun (WGS) entry which is preliminary data.</text>
</comment>
<organism evidence="1 2">
    <name type="scientific">Smallanthus sonchifolius</name>
    <dbReference type="NCBI Taxonomy" id="185202"/>
    <lineage>
        <taxon>Eukaryota</taxon>
        <taxon>Viridiplantae</taxon>
        <taxon>Streptophyta</taxon>
        <taxon>Embryophyta</taxon>
        <taxon>Tracheophyta</taxon>
        <taxon>Spermatophyta</taxon>
        <taxon>Magnoliopsida</taxon>
        <taxon>eudicotyledons</taxon>
        <taxon>Gunneridae</taxon>
        <taxon>Pentapetalae</taxon>
        <taxon>asterids</taxon>
        <taxon>campanulids</taxon>
        <taxon>Asterales</taxon>
        <taxon>Asteraceae</taxon>
        <taxon>Asteroideae</taxon>
        <taxon>Heliantheae alliance</taxon>
        <taxon>Millerieae</taxon>
        <taxon>Smallanthus</taxon>
    </lineage>
</organism>
<gene>
    <name evidence="1" type="ORF">L1987_51460</name>
</gene>
<reference evidence="1 2" key="2">
    <citation type="journal article" date="2022" name="Mol. Ecol. Resour.">
        <title>The genomes of chicory, endive, great burdock and yacon provide insights into Asteraceae paleo-polyploidization history and plant inulin production.</title>
        <authorList>
            <person name="Fan W."/>
            <person name="Wang S."/>
            <person name="Wang H."/>
            <person name="Wang A."/>
            <person name="Jiang F."/>
            <person name="Liu H."/>
            <person name="Zhao H."/>
            <person name="Xu D."/>
            <person name="Zhang Y."/>
        </authorList>
    </citation>
    <scope>NUCLEOTIDE SEQUENCE [LARGE SCALE GENOMIC DNA]</scope>
    <source>
        <strain evidence="2">cv. Yunnan</strain>
        <tissue evidence="1">Leaves</tissue>
    </source>
</reference>
<dbReference type="EMBL" id="CM042034">
    <property type="protein sequence ID" value="KAI3761054.1"/>
    <property type="molecule type" value="Genomic_DNA"/>
</dbReference>